<feature type="compositionally biased region" description="Polar residues" evidence="1">
    <location>
        <begin position="1"/>
        <end position="26"/>
    </location>
</feature>
<evidence type="ECO:0000313" key="2">
    <source>
        <dbReference type="EMBL" id="KOB65085.1"/>
    </source>
</evidence>
<feature type="compositionally biased region" description="Basic and acidic residues" evidence="1">
    <location>
        <begin position="165"/>
        <end position="200"/>
    </location>
</feature>
<dbReference type="Proteomes" id="UP000037510">
    <property type="component" value="Unassembled WGS sequence"/>
</dbReference>
<keyword evidence="3" id="KW-1185">Reference proteome</keyword>
<feature type="region of interest" description="Disordered" evidence="1">
    <location>
        <begin position="144"/>
        <end position="240"/>
    </location>
</feature>
<dbReference type="AlphaFoldDB" id="A0A0L7KPP8"/>
<name>A0A0L7KPP8_OPEBR</name>
<reference evidence="2 3" key="1">
    <citation type="journal article" date="2015" name="Genome Biol. Evol.">
        <title>The genome of winter moth (Operophtera brumata) provides a genomic perspective on sexual dimorphism and phenology.</title>
        <authorList>
            <person name="Derks M.F."/>
            <person name="Smit S."/>
            <person name="Salis L."/>
            <person name="Schijlen E."/>
            <person name="Bossers A."/>
            <person name="Mateman C."/>
            <person name="Pijl A.S."/>
            <person name="de Ridder D."/>
            <person name="Groenen M.A."/>
            <person name="Visser M.E."/>
            <person name="Megens H.J."/>
        </authorList>
    </citation>
    <scope>NUCLEOTIDE SEQUENCE [LARGE SCALE GENOMIC DNA]</scope>
    <source>
        <strain evidence="2">WM2013NL</strain>
        <tissue evidence="2">Head and thorax</tissue>
    </source>
</reference>
<protein>
    <submittedName>
        <fullName evidence="2">Ran-binding protein 3</fullName>
    </submittedName>
</protein>
<evidence type="ECO:0000313" key="3">
    <source>
        <dbReference type="Proteomes" id="UP000037510"/>
    </source>
</evidence>
<dbReference type="EMBL" id="JTDY01007606">
    <property type="protein sequence ID" value="KOB65085.1"/>
    <property type="molecule type" value="Genomic_DNA"/>
</dbReference>
<feature type="compositionally biased region" description="Basic and acidic residues" evidence="1">
    <location>
        <begin position="210"/>
        <end position="240"/>
    </location>
</feature>
<feature type="region of interest" description="Disordered" evidence="1">
    <location>
        <begin position="1"/>
        <end position="119"/>
    </location>
</feature>
<sequence>LGSANAASRSNPVTQPQGATTTSNASGFVFGQNLSERVMMQENINNGEASSDHSSTNGTTELLFTNAAASVKENNQEAEASTSEAPGETSLAAAAAEYERIHARPPPPAANFSHTGEEGEINVLQGAPVDITQLHRALMSRVAVSKRSTAVSQCAQNASSQQAAERLEADYPDKADDAGEPDKHTDHEPNDRLEPPKQTEEYESNVDGMLEEKEPIQLKRKEPIEDETSPKRQRPDIVTE</sequence>
<accession>A0A0L7KPP8</accession>
<feature type="non-terminal residue" evidence="2">
    <location>
        <position position="1"/>
    </location>
</feature>
<gene>
    <name evidence="2" type="ORF">OBRU01_23086</name>
</gene>
<proteinExistence type="predicted"/>
<evidence type="ECO:0000256" key="1">
    <source>
        <dbReference type="SAM" id="MobiDB-lite"/>
    </source>
</evidence>
<feature type="compositionally biased region" description="Low complexity" evidence="1">
    <location>
        <begin position="84"/>
        <end position="96"/>
    </location>
</feature>
<feature type="compositionally biased region" description="Low complexity" evidence="1">
    <location>
        <begin position="152"/>
        <end position="164"/>
    </location>
</feature>
<comment type="caution">
    <text evidence="2">The sequence shown here is derived from an EMBL/GenBank/DDBJ whole genome shotgun (WGS) entry which is preliminary data.</text>
</comment>
<organism evidence="2 3">
    <name type="scientific">Operophtera brumata</name>
    <name type="common">Winter moth</name>
    <name type="synonym">Phalaena brumata</name>
    <dbReference type="NCBI Taxonomy" id="104452"/>
    <lineage>
        <taxon>Eukaryota</taxon>
        <taxon>Metazoa</taxon>
        <taxon>Ecdysozoa</taxon>
        <taxon>Arthropoda</taxon>
        <taxon>Hexapoda</taxon>
        <taxon>Insecta</taxon>
        <taxon>Pterygota</taxon>
        <taxon>Neoptera</taxon>
        <taxon>Endopterygota</taxon>
        <taxon>Lepidoptera</taxon>
        <taxon>Glossata</taxon>
        <taxon>Ditrysia</taxon>
        <taxon>Geometroidea</taxon>
        <taxon>Geometridae</taxon>
        <taxon>Larentiinae</taxon>
        <taxon>Operophtera</taxon>
    </lineage>
</organism>
<feature type="compositionally biased region" description="Polar residues" evidence="1">
    <location>
        <begin position="42"/>
        <end position="63"/>
    </location>
</feature>